<sequence>MNKDKVFAIIVPLVSIILGLVVGTIVMVLGGYDPVVGYQALLEGMIGSPSAIGETIRAMTPLILAGLSVAFAFRTGLFNIGVEGQLLVGWLAAVSVGILLDLPPLLHVVVAVLAAGIAGGIWGFVAGFLKGRFKVNEVIVTIMMNYIALFLTAELVRSKALYGGDEKTHTIKESASLSSEFLASLTDNSRMHWGIAIAIIMAIVVHVLLQKTTLGYELKAVGFNQHAAKYAGMNVKKNVFLSMTIAGFVAGIGGAMEGLGTFGDMTALAAFTGIGFDGIAVALLGANNPFGILFAAFLFGGLKNAGPAMNFTADVPSELVNIIIGCIVFFVASGYFIRYFLQRMTKGAK</sequence>
<comment type="caution">
    <text evidence="7">The sequence shown here is derived from an EMBL/GenBank/DDBJ whole genome shotgun (WGS) entry which is preliminary data.</text>
</comment>
<evidence type="ECO:0000256" key="4">
    <source>
        <dbReference type="ARBA" id="ARBA00022989"/>
    </source>
</evidence>
<evidence type="ECO:0000256" key="5">
    <source>
        <dbReference type="ARBA" id="ARBA00023136"/>
    </source>
</evidence>
<feature type="transmembrane region" description="Helical" evidence="6">
    <location>
        <begin position="106"/>
        <end position="126"/>
    </location>
</feature>
<keyword evidence="4 6" id="KW-1133">Transmembrane helix</keyword>
<accession>A0A917EP13</accession>
<evidence type="ECO:0000256" key="1">
    <source>
        <dbReference type="ARBA" id="ARBA00004651"/>
    </source>
</evidence>
<protein>
    <submittedName>
        <fullName evidence="7">ABC transporter permease</fullName>
    </submittedName>
</protein>
<dbReference type="GO" id="GO:0022857">
    <property type="term" value="F:transmembrane transporter activity"/>
    <property type="evidence" value="ECO:0007669"/>
    <property type="project" value="InterPro"/>
</dbReference>
<keyword evidence="2" id="KW-1003">Cell membrane</keyword>
<dbReference type="AlphaFoldDB" id="A0A917EP13"/>
<dbReference type="Proteomes" id="UP000605259">
    <property type="component" value="Unassembled WGS sequence"/>
</dbReference>
<reference evidence="7" key="1">
    <citation type="journal article" date="2014" name="Int. J. Syst. Evol. Microbiol.">
        <title>Complete genome sequence of Corynebacterium casei LMG S-19264T (=DSM 44701T), isolated from a smear-ripened cheese.</title>
        <authorList>
            <consortium name="US DOE Joint Genome Institute (JGI-PGF)"/>
            <person name="Walter F."/>
            <person name="Albersmeier A."/>
            <person name="Kalinowski J."/>
            <person name="Ruckert C."/>
        </authorList>
    </citation>
    <scope>NUCLEOTIDE SEQUENCE</scope>
    <source>
        <strain evidence="7">CGMCC 1.12698</strain>
    </source>
</reference>
<dbReference type="RefSeq" id="WP_188387662.1">
    <property type="nucleotide sequence ID" value="NZ_BMFK01000001.1"/>
</dbReference>
<feature type="transmembrane region" description="Helical" evidence="6">
    <location>
        <begin position="319"/>
        <end position="341"/>
    </location>
</feature>
<dbReference type="Pfam" id="PF02653">
    <property type="entry name" value="BPD_transp_2"/>
    <property type="match status" value="1"/>
</dbReference>
<feature type="transmembrane region" description="Helical" evidence="6">
    <location>
        <begin position="239"/>
        <end position="259"/>
    </location>
</feature>
<gene>
    <name evidence="7" type="ORF">GCM10007140_14050</name>
</gene>
<feature type="transmembrane region" description="Helical" evidence="6">
    <location>
        <begin position="7"/>
        <end position="32"/>
    </location>
</feature>
<evidence type="ECO:0000313" key="7">
    <source>
        <dbReference type="EMBL" id="GGE65039.1"/>
    </source>
</evidence>
<comment type="subcellular location">
    <subcellularLocation>
        <location evidence="1">Cell membrane</location>
        <topology evidence="1">Multi-pass membrane protein</topology>
    </subcellularLocation>
</comment>
<evidence type="ECO:0000256" key="2">
    <source>
        <dbReference type="ARBA" id="ARBA00022475"/>
    </source>
</evidence>
<dbReference type="EMBL" id="BMFK01000001">
    <property type="protein sequence ID" value="GGE65039.1"/>
    <property type="molecule type" value="Genomic_DNA"/>
</dbReference>
<keyword evidence="3 6" id="KW-0812">Transmembrane</keyword>
<evidence type="ECO:0000313" key="8">
    <source>
        <dbReference type="Proteomes" id="UP000605259"/>
    </source>
</evidence>
<feature type="transmembrane region" description="Helical" evidence="6">
    <location>
        <begin position="292"/>
        <end position="313"/>
    </location>
</feature>
<keyword evidence="8" id="KW-1185">Reference proteome</keyword>
<dbReference type="CDD" id="cd06580">
    <property type="entry name" value="TM_PBP1_transp_TpRbsC_like"/>
    <property type="match status" value="1"/>
</dbReference>
<feature type="transmembrane region" description="Helical" evidence="6">
    <location>
        <begin position="191"/>
        <end position="209"/>
    </location>
</feature>
<reference evidence="7" key="2">
    <citation type="submission" date="2020-09" db="EMBL/GenBank/DDBJ databases">
        <authorList>
            <person name="Sun Q."/>
            <person name="Zhou Y."/>
        </authorList>
    </citation>
    <scope>NUCLEOTIDE SEQUENCE</scope>
    <source>
        <strain evidence="7">CGMCC 1.12698</strain>
    </source>
</reference>
<feature type="transmembrane region" description="Helical" evidence="6">
    <location>
        <begin position="80"/>
        <end position="100"/>
    </location>
</feature>
<evidence type="ECO:0000256" key="6">
    <source>
        <dbReference type="SAM" id="Phobius"/>
    </source>
</evidence>
<feature type="transmembrane region" description="Helical" evidence="6">
    <location>
        <begin position="52"/>
        <end position="73"/>
    </location>
</feature>
<feature type="transmembrane region" description="Helical" evidence="6">
    <location>
        <begin position="265"/>
        <end position="285"/>
    </location>
</feature>
<dbReference type="InterPro" id="IPR001851">
    <property type="entry name" value="ABC_transp_permease"/>
</dbReference>
<feature type="transmembrane region" description="Helical" evidence="6">
    <location>
        <begin position="138"/>
        <end position="156"/>
    </location>
</feature>
<dbReference type="GO" id="GO:0005886">
    <property type="term" value="C:plasma membrane"/>
    <property type="evidence" value="ECO:0007669"/>
    <property type="project" value="UniProtKB-SubCell"/>
</dbReference>
<keyword evidence="5 6" id="KW-0472">Membrane</keyword>
<evidence type="ECO:0000256" key="3">
    <source>
        <dbReference type="ARBA" id="ARBA00022692"/>
    </source>
</evidence>
<dbReference type="PANTHER" id="PTHR47089">
    <property type="entry name" value="ABC TRANSPORTER, PERMEASE PROTEIN"/>
    <property type="match status" value="1"/>
</dbReference>
<dbReference type="PANTHER" id="PTHR47089:SF1">
    <property type="entry name" value="GUANOSINE ABC TRANSPORTER PERMEASE PROTEIN NUPP"/>
    <property type="match status" value="1"/>
</dbReference>
<name>A0A917EP13_9BACI</name>
<organism evidence="7 8">
    <name type="scientific">Priestia taiwanensis</name>
    <dbReference type="NCBI Taxonomy" id="1347902"/>
    <lineage>
        <taxon>Bacteria</taxon>
        <taxon>Bacillati</taxon>
        <taxon>Bacillota</taxon>
        <taxon>Bacilli</taxon>
        <taxon>Bacillales</taxon>
        <taxon>Bacillaceae</taxon>
        <taxon>Priestia</taxon>
    </lineage>
</organism>
<proteinExistence type="predicted"/>